<dbReference type="PANTHER" id="PTHR18934:SF221">
    <property type="entry name" value="ATP-DEPENDENT RNA HELICASE DHX34-RELATED"/>
    <property type="match status" value="1"/>
</dbReference>
<protein>
    <recommendedName>
        <fullName evidence="1">RNA helicase</fullName>
        <ecNumber evidence="1">3.6.4.13</ecNumber>
    </recommendedName>
</protein>
<dbReference type="Gene3D" id="3.40.50.300">
    <property type="entry name" value="P-loop containing nucleotide triphosphate hydrolases"/>
    <property type="match status" value="2"/>
</dbReference>
<evidence type="ECO:0000259" key="7">
    <source>
        <dbReference type="PROSITE" id="PS51192"/>
    </source>
</evidence>
<dbReference type="OrthoDB" id="66977at2759"/>
<sequence>MAISSPTSSSSSESFPLPSSNFVSLPVAAMKRRIVEKILENRVTLIVGEPGCGKSSQVPQFLLEANMSPILCTQPRRFAVVAVAKMVAQSRNSLLGDEIGYHIGHSKNLSQGSKILFKTAGVLLDEMLDKGLSALKYKVIILDEVHERSVESDLVLVCVKQFLMKNSDLRVVLMSATADITRYRDYFKELGRLQDCLLTVLGQVLLQLILKSSLICRILFMISSYIFMKGNQTLRRVFWFSFQHTTHLSSSGISWNHFAFEVHILHRSIDTERALAAMKICRSRRKVILATNIAESSVTIPKVAKRDAVQLDWVSRSQAEQRRGRTGRTCDGEVYRLVPSAFFNKLEEHEPPAILKLSLRQQVLHICCTESRAINDANALLAKAMDPPNPEVIDDALSMLLSIQALRKSSRGRYEPTFYGRLLASFPLSFDASMLVVKFGEMGMLREGILLGVLMDTQPLPINHPFGDDARFLEYVDHYFCGESSKTISGGRREVVLMANLCAFQFWQRVFKDKHRLESLKQLLPKEKDKDLKLMLPAIEQEWCDFHNISRSSFYHVSEMYEDTLSSLHRFRPQFISSSDSLPTYYYPYEFDHTCCVECQASGDRDQHSEDQPPLKQENVYRCRLFLLTHSKLMLSQKHGQYYQRERRAQHLIMAMEQSNLRVTLTMERPQSAYIFLMDFATEGCRNGESCMFSHVMRRQTTPYYSPPPCLPEEDDSSTSPLLDLFPTSTEGYILVFDDYDMHFTSSIANRYPSWKILSTSSSSETLFCDSSIGDARIFWGLSHPYETIISKAGEENPIPWNEVTCVLWFLNPDSCGETPEKQKAVVQNFFEYMAIRILGDGLYGIRVVLTMNNITFSNLQVEKLARDSFFFLGESFPHNSVSFGEFSDTVTIQKPMLVSRPVSYVFDLHPPTDSQFGEYTSGLHKSLHNQ</sequence>
<evidence type="ECO:0000259" key="8">
    <source>
        <dbReference type="PROSITE" id="PS51194"/>
    </source>
</evidence>
<keyword evidence="3" id="KW-0378">Hydrolase</keyword>
<reference evidence="9 10" key="1">
    <citation type="submission" date="2020-02" db="EMBL/GenBank/DDBJ databases">
        <authorList>
            <person name="Ma Q."/>
            <person name="Huang Y."/>
            <person name="Song X."/>
            <person name="Pei D."/>
        </authorList>
    </citation>
    <scope>NUCLEOTIDE SEQUENCE [LARGE SCALE GENOMIC DNA]</scope>
    <source>
        <strain evidence="9">Sxm20200214</strain>
        <tissue evidence="9">Leaf</tissue>
    </source>
</reference>
<comment type="caution">
    <text evidence="9">The sequence shown here is derived from an EMBL/GenBank/DDBJ whole genome shotgun (WGS) entry which is preliminary data.</text>
</comment>
<dbReference type="InterPro" id="IPR027417">
    <property type="entry name" value="P-loop_NTPase"/>
</dbReference>
<dbReference type="PANTHER" id="PTHR18934">
    <property type="entry name" value="ATP-DEPENDENT RNA HELICASE"/>
    <property type="match status" value="1"/>
</dbReference>
<gene>
    <name evidence="9" type="ORF">Bca52824_008754</name>
</gene>
<dbReference type="GO" id="GO:0016787">
    <property type="term" value="F:hydrolase activity"/>
    <property type="evidence" value="ECO:0007669"/>
    <property type="project" value="UniProtKB-KW"/>
</dbReference>
<evidence type="ECO:0000256" key="5">
    <source>
        <dbReference type="ARBA" id="ARBA00022840"/>
    </source>
</evidence>
<keyword evidence="5" id="KW-0067">ATP-binding</keyword>
<dbReference type="AlphaFoldDB" id="A0A8X7W9S7"/>
<dbReference type="CDD" id="cd17917">
    <property type="entry name" value="DEXHc_RHA-like"/>
    <property type="match status" value="1"/>
</dbReference>
<evidence type="ECO:0000256" key="2">
    <source>
        <dbReference type="ARBA" id="ARBA00022741"/>
    </source>
</evidence>
<proteinExistence type="predicted"/>
<dbReference type="GO" id="GO:0005524">
    <property type="term" value="F:ATP binding"/>
    <property type="evidence" value="ECO:0007669"/>
    <property type="project" value="UniProtKB-KW"/>
</dbReference>
<dbReference type="SMART" id="SM00490">
    <property type="entry name" value="HELICc"/>
    <property type="match status" value="1"/>
</dbReference>
<name>A0A8X7W9S7_BRACI</name>
<dbReference type="SMART" id="SM00487">
    <property type="entry name" value="DEXDc"/>
    <property type="match status" value="1"/>
</dbReference>
<dbReference type="InterPro" id="IPR014001">
    <property type="entry name" value="Helicase_ATP-bd"/>
</dbReference>
<comment type="catalytic activity">
    <reaction evidence="6">
        <text>ATP + H2O = ADP + phosphate + H(+)</text>
        <dbReference type="Rhea" id="RHEA:13065"/>
        <dbReference type="ChEBI" id="CHEBI:15377"/>
        <dbReference type="ChEBI" id="CHEBI:15378"/>
        <dbReference type="ChEBI" id="CHEBI:30616"/>
        <dbReference type="ChEBI" id="CHEBI:43474"/>
        <dbReference type="ChEBI" id="CHEBI:456216"/>
        <dbReference type="EC" id="3.6.4.13"/>
    </reaction>
</comment>
<keyword evidence="2" id="KW-0547">Nucleotide-binding</keyword>
<dbReference type="PROSITE" id="PS51192">
    <property type="entry name" value="HELICASE_ATP_BIND_1"/>
    <property type="match status" value="1"/>
</dbReference>
<dbReference type="Proteomes" id="UP000886595">
    <property type="component" value="Unassembled WGS sequence"/>
</dbReference>
<accession>A0A8X7W9S7</accession>
<feature type="domain" description="Helicase C-terminal" evidence="8">
    <location>
        <begin position="214"/>
        <end position="365"/>
    </location>
</feature>
<dbReference type="Pfam" id="PF00271">
    <property type="entry name" value="Helicase_C"/>
    <property type="match status" value="1"/>
</dbReference>
<dbReference type="EC" id="3.6.4.13" evidence="1"/>
<dbReference type="Pfam" id="PF00270">
    <property type="entry name" value="DEAD"/>
    <property type="match status" value="1"/>
</dbReference>
<dbReference type="GO" id="GO:0003724">
    <property type="term" value="F:RNA helicase activity"/>
    <property type="evidence" value="ECO:0007669"/>
    <property type="project" value="UniProtKB-EC"/>
</dbReference>
<evidence type="ECO:0000313" key="9">
    <source>
        <dbReference type="EMBL" id="KAG2326026.1"/>
    </source>
</evidence>
<dbReference type="InterPro" id="IPR001650">
    <property type="entry name" value="Helicase_C-like"/>
</dbReference>
<evidence type="ECO:0000256" key="4">
    <source>
        <dbReference type="ARBA" id="ARBA00022806"/>
    </source>
</evidence>
<dbReference type="Gene3D" id="1.20.120.1080">
    <property type="match status" value="1"/>
</dbReference>
<dbReference type="GO" id="GO:0003723">
    <property type="term" value="F:RNA binding"/>
    <property type="evidence" value="ECO:0007669"/>
    <property type="project" value="TreeGrafter"/>
</dbReference>
<evidence type="ECO:0000256" key="1">
    <source>
        <dbReference type="ARBA" id="ARBA00012552"/>
    </source>
</evidence>
<dbReference type="InterPro" id="IPR011545">
    <property type="entry name" value="DEAD/DEAH_box_helicase_dom"/>
</dbReference>
<dbReference type="SUPFAM" id="SSF52540">
    <property type="entry name" value="P-loop containing nucleoside triphosphate hydrolases"/>
    <property type="match status" value="1"/>
</dbReference>
<keyword evidence="4" id="KW-0347">Helicase</keyword>
<evidence type="ECO:0000256" key="3">
    <source>
        <dbReference type="ARBA" id="ARBA00022801"/>
    </source>
</evidence>
<evidence type="ECO:0000256" key="6">
    <source>
        <dbReference type="ARBA" id="ARBA00047984"/>
    </source>
</evidence>
<dbReference type="EMBL" id="JAAMPC010000002">
    <property type="protein sequence ID" value="KAG2326026.1"/>
    <property type="molecule type" value="Genomic_DNA"/>
</dbReference>
<organism evidence="9 10">
    <name type="scientific">Brassica carinata</name>
    <name type="common">Ethiopian mustard</name>
    <name type="synonym">Abyssinian cabbage</name>
    <dbReference type="NCBI Taxonomy" id="52824"/>
    <lineage>
        <taxon>Eukaryota</taxon>
        <taxon>Viridiplantae</taxon>
        <taxon>Streptophyta</taxon>
        <taxon>Embryophyta</taxon>
        <taxon>Tracheophyta</taxon>
        <taxon>Spermatophyta</taxon>
        <taxon>Magnoliopsida</taxon>
        <taxon>eudicotyledons</taxon>
        <taxon>Gunneridae</taxon>
        <taxon>Pentapetalae</taxon>
        <taxon>rosids</taxon>
        <taxon>malvids</taxon>
        <taxon>Brassicales</taxon>
        <taxon>Brassicaceae</taxon>
        <taxon>Brassiceae</taxon>
        <taxon>Brassica</taxon>
    </lineage>
</organism>
<feature type="domain" description="Helicase ATP-binding" evidence="7">
    <location>
        <begin position="35"/>
        <end position="196"/>
    </location>
</feature>
<dbReference type="PROSITE" id="PS51194">
    <property type="entry name" value="HELICASE_CTER"/>
    <property type="match status" value="1"/>
</dbReference>
<keyword evidence="10" id="KW-1185">Reference proteome</keyword>
<evidence type="ECO:0000313" key="10">
    <source>
        <dbReference type="Proteomes" id="UP000886595"/>
    </source>
</evidence>